<evidence type="ECO:0000256" key="4">
    <source>
        <dbReference type="ARBA" id="ARBA00022737"/>
    </source>
</evidence>
<organism evidence="9 10">
    <name type="scientific">Dimorphilus gyrociliatus</name>
    <dbReference type="NCBI Taxonomy" id="2664684"/>
    <lineage>
        <taxon>Eukaryota</taxon>
        <taxon>Metazoa</taxon>
        <taxon>Spiralia</taxon>
        <taxon>Lophotrochozoa</taxon>
        <taxon>Annelida</taxon>
        <taxon>Polychaeta</taxon>
        <taxon>Polychaeta incertae sedis</taxon>
        <taxon>Dinophilidae</taxon>
        <taxon>Dimorphilus</taxon>
    </lineage>
</organism>
<dbReference type="OrthoDB" id="433501at2759"/>
<dbReference type="PROSITE" id="PS51450">
    <property type="entry name" value="LRR"/>
    <property type="match status" value="1"/>
</dbReference>
<feature type="domain" description="U2A'/phosphoprotein 32 family A C-terminal" evidence="8">
    <location>
        <begin position="128"/>
        <end position="146"/>
    </location>
</feature>
<dbReference type="GO" id="GO:0005681">
    <property type="term" value="C:spliceosomal complex"/>
    <property type="evidence" value="ECO:0007669"/>
    <property type="project" value="UniProtKB-KW"/>
</dbReference>
<keyword evidence="3" id="KW-0747">Spliceosome</keyword>
<evidence type="ECO:0000256" key="1">
    <source>
        <dbReference type="ARBA" id="ARBA00004123"/>
    </source>
</evidence>
<accession>A0A7I8VS95</accession>
<dbReference type="Gene3D" id="3.80.10.10">
    <property type="entry name" value="Ribonuclease Inhibitor"/>
    <property type="match status" value="1"/>
</dbReference>
<comment type="caution">
    <text evidence="9">The sequence shown here is derived from an EMBL/GenBank/DDBJ whole genome shotgun (WGS) entry which is preliminary data.</text>
</comment>
<dbReference type="SMART" id="SM00369">
    <property type="entry name" value="LRR_TYP"/>
    <property type="match status" value="2"/>
</dbReference>
<evidence type="ECO:0000256" key="7">
    <source>
        <dbReference type="ARBA" id="ARBA00024196"/>
    </source>
</evidence>
<keyword evidence="2" id="KW-0433">Leucine-rich repeat</keyword>
<dbReference type="GO" id="GO:0000398">
    <property type="term" value="P:mRNA splicing, via spliceosome"/>
    <property type="evidence" value="ECO:0007669"/>
    <property type="project" value="InterPro"/>
</dbReference>
<dbReference type="EMBL" id="CAJFCJ010000009">
    <property type="protein sequence ID" value="CAD5119189.1"/>
    <property type="molecule type" value="Genomic_DNA"/>
</dbReference>
<dbReference type="Pfam" id="PF14580">
    <property type="entry name" value="LRR_9"/>
    <property type="match status" value="1"/>
</dbReference>
<proteinExistence type="inferred from homology"/>
<comment type="subcellular location">
    <subcellularLocation>
        <location evidence="1">Nucleus</location>
    </subcellularLocation>
</comment>
<dbReference type="Proteomes" id="UP000549394">
    <property type="component" value="Unassembled WGS sequence"/>
</dbReference>
<comment type="similarity">
    <text evidence="7">Belongs to the U2 small nuclear ribonucleoprotein A family.</text>
</comment>
<reference evidence="9 10" key="1">
    <citation type="submission" date="2020-08" db="EMBL/GenBank/DDBJ databases">
        <authorList>
            <person name="Hejnol A."/>
        </authorList>
    </citation>
    <scope>NUCLEOTIDE SEQUENCE [LARGE SCALE GENOMIC DNA]</scope>
</reference>
<name>A0A7I8VS95_9ANNE</name>
<evidence type="ECO:0000256" key="3">
    <source>
        <dbReference type="ARBA" id="ARBA00022728"/>
    </source>
</evidence>
<dbReference type="PANTHER" id="PTHR10552:SF6">
    <property type="entry name" value="U2 SMALL NUCLEAR RIBONUCLEOPROTEIN A"/>
    <property type="match status" value="1"/>
</dbReference>
<evidence type="ECO:0000313" key="10">
    <source>
        <dbReference type="Proteomes" id="UP000549394"/>
    </source>
</evidence>
<dbReference type="InterPro" id="IPR003591">
    <property type="entry name" value="Leu-rich_rpt_typical-subtyp"/>
</dbReference>
<dbReference type="GO" id="GO:0005686">
    <property type="term" value="C:U2 snRNP"/>
    <property type="evidence" value="ECO:0007669"/>
    <property type="project" value="TreeGrafter"/>
</dbReference>
<gene>
    <name evidence="9" type="ORF">DGYR_LOCUS7465</name>
</gene>
<sequence>MVKLTVDLIEQAEQFTNPVRDRELQLRGYKFPMIENLGATLDQFDTIDMTDNEVRKLDGFPLLRRLKNLLLGNNRIQRIASGLEECLPNLETLILTNNNLQELGDIDSLQELKKLTTVSFMRNPIANKKDYRLYIIHKLPQVRILDFQRVRKIERDTATKMFKGKKGQALAEDLGKKSNTFVPGEPVKVPQRTAAEKEERDLIKKAIENADSMESVEKLQAMLKSGQVPGRDDVHMDIAKAANGDREDEDMDT</sequence>
<dbReference type="InterPro" id="IPR003603">
    <property type="entry name" value="U2A'_phosphoprotein32A_C"/>
</dbReference>
<dbReference type="SUPFAM" id="SSF52058">
    <property type="entry name" value="L domain-like"/>
    <property type="match status" value="1"/>
</dbReference>
<evidence type="ECO:0000256" key="6">
    <source>
        <dbReference type="ARBA" id="ARBA00023242"/>
    </source>
</evidence>
<evidence type="ECO:0000256" key="5">
    <source>
        <dbReference type="ARBA" id="ARBA00023187"/>
    </source>
</evidence>
<keyword evidence="3" id="KW-0507">mRNA processing</keyword>
<keyword evidence="5" id="KW-0508">mRNA splicing</keyword>
<dbReference type="FunFam" id="3.80.10.10:FF:000026">
    <property type="entry name" value="U2 small nuclear ribonucleoprotein A"/>
    <property type="match status" value="1"/>
</dbReference>
<dbReference type="GO" id="GO:0030620">
    <property type="term" value="F:U2 snRNA binding"/>
    <property type="evidence" value="ECO:0007669"/>
    <property type="project" value="InterPro"/>
</dbReference>
<dbReference type="SMART" id="SM00446">
    <property type="entry name" value="LRRcap"/>
    <property type="match status" value="1"/>
</dbReference>
<evidence type="ECO:0000256" key="2">
    <source>
        <dbReference type="ARBA" id="ARBA00022614"/>
    </source>
</evidence>
<keyword evidence="10" id="KW-1185">Reference proteome</keyword>
<dbReference type="InterPro" id="IPR044640">
    <property type="entry name" value="RU2A"/>
</dbReference>
<keyword evidence="4" id="KW-0677">Repeat</keyword>
<evidence type="ECO:0000313" key="9">
    <source>
        <dbReference type="EMBL" id="CAD5119189.1"/>
    </source>
</evidence>
<dbReference type="InterPro" id="IPR001611">
    <property type="entry name" value="Leu-rich_rpt"/>
</dbReference>
<keyword evidence="6" id="KW-0539">Nucleus</keyword>
<dbReference type="AlphaFoldDB" id="A0A7I8VS95"/>
<dbReference type="PANTHER" id="PTHR10552">
    <property type="entry name" value="U2 SMALL NUCLEAR RIBONUCLEOPROTEIN A"/>
    <property type="match status" value="1"/>
</dbReference>
<protein>
    <submittedName>
        <fullName evidence="9">DgyrCDS7826</fullName>
    </submittedName>
</protein>
<evidence type="ECO:0000259" key="8">
    <source>
        <dbReference type="SMART" id="SM00446"/>
    </source>
</evidence>
<dbReference type="InterPro" id="IPR032675">
    <property type="entry name" value="LRR_dom_sf"/>
</dbReference>